<evidence type="ECO:0000313" key="1">
    <source>
        <dbReference type="EMBL" id="PAN46421.1"/>
    </source>
</evidence>
<organism evidence="1">
    <name type="scientific">Panicum hallii</name>
    <dbReference type="NCBI Taxonomy" id="206008"/>
    <lineage>
        <taxon>Eukaryota</taxon>
        <taxon>Viridiplantae</taxon>
        <taxon>Streptophyta</taxon>
        <taxon>Embryophyta</taxon>
        <taxon>Tracheophyta</taxon>
        <taxon>Spermatophyta</taxon>
        <taxon>Magnoliopsida</taxon>
        <taxon>Liliopsida</taxon>
        <taxon>Poales</taxon>
        <taxon>Poaceae</taxon>
        <taxon>PACMAD clade</taxon>
        <taxon>Panicoideae</taxon>
        <taxon>Panicodae</taxon>
        <taxon>Paniceae</taxon>
        <taxon>Panicinae</taxon>
        <taxon>Panicum</taxon>
        <taxon>Panicum sect. Panicum</taxon>
    </lineage>
</organism>
<dbReference type="Proteomes" id="UP000243499">
    <property type="component" value="Chromosome 9"/>
</dbReference>
<name>A0A2S3IKM5_9POAL</name>
<protein>
    <submittedName>
        <fullName evidence="1">Uncharacterized protein</fullName>
    </submittedName>
</protein>
<accession>A0A2S3IKM5</accession>
<reference evidence="1" key="1">
    <citation type="submission" date="2018-04" db="EMBL/GenBank/DDBJ databases">
        <title>WGS assembly of Panicum hallii.</title>
        <authorList>
            <person name="Lovell J."/>
            <person name="Jenkins J."/>
            <person name="Lowry D."/>
            <person name="Mamidi S."/>
            <person name="Sreedasyam A."/>
            <person name="Weng X."/>
            <person name="Barry K."/>
            <person name="Bonette J."/>
            <person name="Campitelli B."/>
            <person name="Daum C."/>
            <person name="Gordon S."/>
            <person name="Gould B."/>
            <person name="Lipzen A."/>
            <person name="Macqueen A."/>
            <person name="Palacio-Mejia J."/>
            <person name="Plott C."/>
            <person name="Shakirov E."/>
            <person name="Shu S."/>
            <person name="Yoshinaga Y."/>
            <person name="Zane M."/>
            <person name="Rokhsar D."/>
            <person name="Grimwood J."/>
            <person name="Schmutz J."/>
            <person name="Juenger T."/>
        </authorList>
    </citation>
    <scope>NUCLEOTIDE SEQUENCE [LARGE SCALE GENOMIC DNA]</scope>
    <source>
        <strain evidence="1">FIL2</strain>
    </source>
</reference>
<dbReference type="AlphaFoldDB" id="A0A2S3IKM5"/>
<gene>
    <name evidence="1" type="ORF">PAHAL_9G184900</name>
</gene>
<sequence length="60" mass="6597">MLRGSGAAAPVAVQLVWWRICRRDGGEKGRRRAVAPPPRLGEPARSMFLCWTSSVTGLFN</sequence>
<proteinExistence type="predicted"/>
<dbReference type="Gramene" id="PAN46421">
    <property type="protein sequence ID" value="PAN46421"/>
    <property type="gene ID" value="PAHAL_9G184900"/>
</dbReference>
<dbReference type="EMBL" id="CM008054">
    <property type="protein sequence ID" value="PAN46421.1"/>
    <property type="molecule type" value="Genomic_DNA"/>
</dbReference>